<keyword evidence="1" id="KW-0812">Transmembrane</keyword>
<reference evidence="3" key="1">
    <citation type="submission" date="2016-01" db="EMBL/GenBank/DDBJ databases">
        <authorList>
            <person name="Regsiter A."/>
            <person name="william w."/>
        </authorList>
    </citation>
    <scope>NUCLEOTIDE SEQUENCE [LARGE SCALE GENOMIC DNA]</scope>
    <source>
        <strain evidence="3">CFBP 6623</strain>
    </source>
</reference>
<keyword evidence="3" id="KW-1185">Reference proteome</keyword>
<feature type="transmembrane region" description="Helical" evidence="1">
    <location>
        <begin position="12"/>
        <end position="29"/>
    </location>
</feature>
<dbReference type="STRING" id="1183432.AGR3A_Cc340003"/>
<evidence type="ECO:0000313" key="3">
    <source>
        <dbReference type="Proteomes" id="UP000191988"/>
    </source>
</evidence>
<evidence type="ECO:0000256" key="1">
    <source>
        <dbReference type="SAM" id="Phobius"/>
    </source>
</evidence>
<feature type="transmembrane region" description="Helical" evidence="1">
    <location>
        <begin position="41"/>
        <end position="60"/>
    </location>
</feature>
<sequence length="106" mass="11029">MSEFANEAGIWAARITGAVAGAGVSLVYLLPKSKREAASRFITGVSCGMIFGGPIGLWIVQQLDIAGALSGREIMVAGSAAASMMAWWGLGVMVRVASHYGTRPRS</sequence>
<organism evidence="2 3">
    <name type="scientific">Agrobacterium tomkonis CFBP 6623</name>
    <dbReference type="NCBI Taxonomy" id="1183432"/>
    <lineage>
        <taxon>Bacteria</taxon>
        <taxon>Pseudomonadati</taxon>
        <taxon>Pseudomonadota</taxon>
        <taxon>Alphaproteobacteria</taxon>
        <taxon>Hyphomicrobiales</taxon>
        <taxon>Rhizobiaceae</taxon>
        <taxon>Rhizobium/Agrobacterium group</taxon>
        <taxon>Agrobacterium</taxon>
        <taxon>Agrobacterium tumefaciens complex</taxon>
    </lineage>
</organism>
<keyword evidence="1" id="KW-0472">Membrane</keyword>
<dbReference type="Proteomes" id="UP000191988">
    <property type="component" value="Unassembled WGS sequence"/>
</dbReference>
<name>A0A1S7PVL9_9HYPH</name>
<accession>A0A1S7PVL9</accession>
<feature type="transmembrane region" description="Helical" evidence="1">
    <location>
        <begin position="80"/>
        <end position="98"/>
    </location>
</feature>
<dbReference type="Pfam" id="PF19602">
    <property type="entry name" value="DUF6107"/>
    <property type="match status" value="1"/>
</dbReference>
<dbReference type="InterPro" id="IPR046089">
    <property type="entry name" value="DUF6107"/>
</dbReference>
<protein>
    <submittedName>
        <fullName evidence="2">Uncharacterized protein</fullName>
    </submittedName>
</protein>
<dbReference type="AlphaFoldDB" id="A0A1S7PVL9"/>
<gene>
    <name evidence="2" type="ORF">AGR3A_Cc340003</name>
</gene>
<dbReference type="EMBL" id="FBWK01000028">
    <property type="protein sequence ID" value="CUX26970.1"/>
    <property type="molecule type" value="Genomic_DNA"/>
</dbReference>
<evidence type="ECO:0000313" key="2">
    <source>
        <dbReference type="EMBL" id="CUX26970.1"/>
    </source>
</evidence>
<proteinExistence type="predicted"/>
<dbReference type="RefSeq" id="WP_046798657.1">
    <property type="nucleotide sequence ID" value="NZ_LT009723.1"/>
</dbReference>
<keyword evidence="1" id="KW-1133">Transmembrane helix</keyword>